<feature type="signal peptide" evidence="2">
    <location>
        <begin position="1"/>
        <end position="20"/>
    </location>
</feature>
<evidence type="ECO:0000256" key="1">
    <source>
        <dbReference type="SAM" id="MobiDB-lite"/>
    </source>
</evidence>
<proteinExistence type="predicted"/>
<gene>
    <name evidence="3" type="ORF">MNOR_LOCUS27693</name>
</gene>
<protein>
    <recommendedName>
        <fullName evidence="5">Protein sleepless</fullName>
    </recommendedName>
</protein>
<evidence type="ECO:0008006" key="5">
    <source>
        <dbReference type="Google" id="ProtNLM"/>
    </source>
</evidence>
<feature type="compositionally biased region" description="Low complexity" evidence="1">
    <location>
        <begin position="126"/>
        <end position="141"/>
    </location>
</feature>
<name>A0AAV2RSD6_MEGNR</name>
<dbReference type="Proteomes" id="UP001497623">
    <property type="component" value="Unassembled WGS sequence"/>
</dbReference>
<evidence type="ECO:0000256" key="2">
    <source>
        <dbReference type="SAM" id="SignalP"/>
    </source>
</evidence>
<reference evidence="3 4" key="1">
    <citation type="submission" date="2024-05" db="EMBL/GenBank/DDBJ databases">
        <authorList>
            <person name="Wallberg A."/>
        </authorList>
    </citation>
    <scope>NUCLEOTIDE SEQUENCE [LARGE SCALE GENOMIC DNA]</scope>
</reference>
<comment type="caution">
    <text evidence="3">The sequence shown here is derived from an EMBL/GenBank/DDBJ whole genome shotgun (WGS) entry which is preliminary data.</text>
</comment>
<keyword evidence="2" id="KW-0732">Signal</keyword>
<dbReference type="EMBL" id="CAXKWB010029524">
    <property type="protein sequence ID" value="CAL4135673.1"/>
    <property type="molecule type" value="Genomic_DNA"/>
</dbReference>
<feature type="region of interest" description="Disordered" evidence="1">
    <location>
        <begin position="119"/>
        <end position="141"/>
    </location>
</feature>
<accession>A0AAV2RSD6</accession>
<feature type="chain" id="PRO_5043382634" description="Protein sleepless" evidence="2">
    <location>
        <begin position="21"/>
        <end position="239"/>
    </location>
</feature>
<sequence>MAPKLLALVFLLPLFKTGHTLSCYGCHSADSSLGDYDATCAEDGYTGNVMADTTVKVCFTEVYTDGSGVVRRSGWPTSGWSDGSCYETGHSIMCFCSSDTCNSDLCFHCSFTTVEPHTTSEHSTTEHSTSGLLTTSEGNTTDDITTEPLSTTILPPVSTTPVKTLNCYSCFNCAIVDSDTPVADNGDYKACFTSLTHIGTEAVVIRGGDYDEHGDGECDHENSTFTCYCTGDLCNDAEV</sequence>
<dbReference type="AlphaFoldDB" id="A0AAV2RSD6"/>
<organism evidence="3 4">
    <name type="scientific">Meganyctiphanes norvegica</name>
    <name type="common">Northern krill</name>
    <name type="synonym">Thysanopoda norvegica</name>
    <dbReference type="NCBI Taxonomy" id="48144"/>
    <lineage>
        <taxon>Eukaryota</taxon>
        <taxon>Metazoa</taxon>
        <taxon>Ecdysozoa</taxon>
        <taxon>Arthropoda</taxon>
        <taxon>Crustacea</taxon>
        <taxon>Multicrustacea</taxon>
        <taxon>Malacostraca</taxon>
        <taxon>Eumalacostraca</taxon>
        <taxon>Eucarida</taxon>
        <taxon>Euphausiacea</taxon>
        <taxon>Euphausiidae</taxon>
        <taxon>Meganyctiphanes</taxon>
    </lineage>
</organism>
<evidence type="ECO:0000313" key="3">
    <source>
        <dbReference type="EMBL" id="CAL4135673.1"/>
    </source>
</evidence>
<evidence type="ECO:0000313" key="4">
    <source>
        <dbReference type="Proteomes" id="UP001497623"/>
    </source>
</evidence>
<keyword evidence="4" id="KW-1185">Reference proteome</keyword>